<feature type="compositionally biased region" description="Basic and acidic residues" evidence="8">
    <location>
        <begin position="587"/>
        <end position="596"/>
    </location>
</feature>
<feature type="compositionally biased region" description="Low complexity" evidence="8">
    <location>
        <begin position="851"/>
        <end position="861"/>
    </location>
</feature>
<keyword evidence="2 11" id="KW-0723">Serine/threonine-protein kinase</keyword>
<feature type="compositionally biased region" description="Basic and acidic residues" evidence="8">
    <location>
        <begin position="862"/>
        <end position="875"/>
    </location>
</feature>
<dbReference type="SMART" id="SM00220">
    <property type="entry name" value="S_TKc"/>
    <property type="match status" value="1"/>
</dbReference>
<feature type="compositionally biased region" description="Polar residues" evidence="8">
    <location>
        <begin position="825"/>
        <end position="844"/>
    </location>
</feature>
<evidence type="ECO:0000256" key="9">
    <source>
        <dbReference type="SAM" id="Phobius"/>
    </source>
</evidence>
<dbReference type="GO" id="GO:0005524">
    <property type="term" value="F:ATP binding"/>
    <property type="evidence" value="ECO:0007669"/>
    <property type="project" value="UniProtKB-UniRule"/>
</dbReference>
<dbReference type="PANTHER" id="PTHR43289:SF6">
    <property type="entry name" value="SERINE_THREONINE-PROTEIN KINASE NEKL-3"/>
    <property type="match status" value="1"/>
</dbReference>
<name>A0A543IZK1_9ACTN</name>
<dbReference type="PANTHER" id="PTHR43289">
    <property type="entry name" value="MITOGEN-ACTIVATED PROTEIN KINASE KINASE KINASE 20-RELATED"/>
    <property type="match status" value="1"/>
</dbReference>
<evidence type="ECO:0000256" key="6">
    <source>
        <dbReference type="ARBA" id="ARBA00022840"/>
    </source>
</evidence>
<dbReference type="PROSITE" id="PS00107">
    <property type="entry name" value="PROTEIN_KINASE_ATP"/>
    <property type="match status" value="1"/>
</dbReference>
<evidence type="ECO:0000256" key="4">
    <source>
        <dbReference type="ARBA" id="ARBA00022741"/>
    </source>
</evidence>
<feature type="domain" description="Protein kinase" evidence="10">
    <location>
        <begin position="14"/>
        <end position="270"/>
    </location>
</feature>
<keyword evidence="4 7" id="KW-0547">Nucleotide-binding</keyword>
<feature type="compositionally biased region" description="Low complexity" evidence="8">
    <location>
        <begin position="610"/>
        <end position="628"/>
    </location>
</feature>
<evidence type="ECO:0000313" key="11">
    <source>
        <dbReference type="EMBL" id="TQM76004.1"/>
    </source>
</evidence>
<comment type="caution">
    <text evidence="11">The sequence shown here is derived from an EMBL/GenBank/DDBJ whole genome shotgun (WGS) entry which is preliminary data.</text>
</comment>
<evidence type="ECO:0000256" key="2">
    <source>
        <dbReference type="ARBA" id="ARBA00022527"/>
    </source>
</evidence>
<dbReference type="Gene3D" id="1.10.510.10">
    <property type="entry name" value="Transferase(Phosphotransferase) domain 1"/>
    <property type="match status" value="1"/>
</dbReference>
<dbReference type="InterPro" id="IPR008271">
    <property type="entry name" value="Ser/Thr_kinase_AS"/>
</dbReference>
<keyword evidence="5 11" id="KW-0418">Kinase</keyword>
<keyword evidence="12" id="KW-1185">Reference proteome</keyword>
<organism evidence="11 12">
    <name type="scientific">Thermopolyspora flexuosa</name>
    <dbReference type="NCBI Taxonomy" id="103836"/>
    <lineage>
        <taxon>Bacteria</taxon>
        <taxon>Bacillati</taxon>
        <taxon>Actinomycetota</taxon>
        <taxon>Actinomycetes</taxon>
        <taxon>Streptosporangiales</taxon>
        <taxon>Streptosporangiaceae</taxon>
        <taxon>Thermopolyspora</taxon>
    </lineage>
</organism>
<proteinExistence type="predicted"/>
<keyword evidence="6 7" id="KW-0067">ATP-binding</keyword>
<dbReference type="Proteomes" id="UP000319213">
    <property type="component" value="Unassembled WGS sequence"/>
</dbReference>
<feature type="compositionally biased region" description="Low complexity" evidence="8">
    <location>
        <begin position="677"/>
        <end position="713"/>
    </location>
</feature>
<feature type="compositionally biased region" description="Pro residues" evidence="8">
    <location>
        <begin position="273"/>
        <end position="284"/>
    </location>
</feature>
<feature type="binding site" evidence="7">
    <location>
        <position position="43"/>
    </location>
    <ligand>
        <name>ATP</name>
        <dbReference type="ChEBI" id="CHEBI:30616"/>
    </ligand>
</feature>
<evidence type="ECO:0000259" key="10">
    <source>
        <dbReference type="PROSITE" id="PS50011"/>
    </source>
</evidence>
<evidence type="ECO:0000256" key="8">
    <source>
        <dbReference type="SAM" id="MobiDB-lite"/>
    </source>
</evidence>
<dbReference type="SUPFAM" id="SSF56112">
    <property type="entry name" value="Protein kinase-like (PK-like)"/>
    <property type="match status" value="1"/>
</dbReference>
<sequence>MTAAEPGRRVAGRYHLIEPIGRGGMGIVWRAHDELLDRPVAVKEVRYNGAVGDELADLNRRTMREARAAGRLTHPNVVVVHDVIEEDGRPWIVMQLVPSRSLGQVIREEGPLPPERVAHIGLEVLKALRSAHAMGVLHRDVKPENVLLADDGRVVLTDFGIARVETDSTMTRTGLVGTPAFMPPERLRGAPAQRESDLWSLGATLYAAVEGRPPHDKGAPLPTMHAVLMDEPEPAVHAGRLAPLIEGLLRKDPAERPTYDQIERMLRRALEPEPTPPPAPPPPRTGSRVPQTGDAAPPPAAPAKPRPRGGPAASPGAAVPETGLSLGAEAGAPPRPESPAAGKAERGAAARDEGAGRSRPGAAKSAAGAAARGKPAGKASAASAAGTASGGTSAAGEEAAGPDDPTLPKNQVARPAADGPDAAGKPAAGTSGSARAKSTGTKSGGAKSGAAKATEASDPDPADTIRTQKIGSWALETLGVGRLSRAKDGDDAEPEKGEDDGGKPGKDGGGEDAGEAGGRRLGAFASASSGTPRTRLGAFASRTGEDDDADRTDASGEEGADAAASGRPRDEERPPGERADSPGTAVPERDGDDAAKKPAAKGSTGEKRPAATATKGSGGTSPAASARAAQEEDARAGKKADPEVEDRTRRLHEWPVLPDDEPAEPRDAQGPEDEDTAAPADAEPAAKADSAAGRSGTASATAGPKEGTAAAGRPARRTVRRMSPFPAPYSRPDPGTRAGMTGRPAAERPRRPRPTMVVPTALQRRITSTRLPARISPLLANPTVRIVLVAVPVIILVAIVAALLGMRDARNEVARQSGDPAGAPATTQPGRTGANAFNGSSGTAQAKADGKASASPSAGDGADAKTEEAAGKRPGSDGVPKGWRRYTDPTGFSLALPKGWKVQRREGSRVFFRGNLRSTFLLIDQTRSPKPNAKRDWLAQERATRRNFPGYKRVRIKSVDYFKTAADWEWTYYSRGAKLHVINRGFVTGKRRGYAIYWSTLHKNWKKNYRYFEVFVDTFRPAK</sequence>
<dbReference type="EMBL" id="VFPQ01000001">
    <property type="protein sequence ID" value="TQM76004.1"/>
    <property type="molecule type" value="Genomic_DNA"/>
</dbReference>
<feature type="compositionally biased region" description="Acidic residues" evidence="8">
    <location>
        <begin position="545"/>
        <end position="560"/>
    </location>
</feature>
<dbReference type="Gene3D" id="3.30.200.20">
    <property type="entry name" value="Phosphorylase Kinase, domain 1"/>
    <property type="match status" value="1"/>
</dbReference>
<feature type="region of interest" description="Disordered" evidence="8">
    <location>
        <begin position="815"/>
        <end position="884"/>
    </location>
</feature>
<protein>
    <recommendedName>
        <fullName evidence="1">non-specific serine/threonine protein kinase</fullName>
        <ecNumber evidence="1">2.7.11.1</ecNumber>
    </recommendedName>
</protein>
<dbReference type="InterPro" id="IPR011009">
    <property type="entry name" value="Kinase-like_dom_sf"/>
</dbReference>
<evidence type="ECO:0000256" key="7">
    <source>
        <dbReference type="PROSITE-ProRule" id="PRU10141"/>
    </source>
</evidence>
<dbReference type="EC" id="2.7.11.1" evidence="1"/>
<dbReference type="AlphaFoldDB" id="A0A543IZK1"/>
<feature type="compositionally biased region" description="Basic and acidic residues" evidence="8">
    <location>
        <begin position="499"/>
        <end position="509"/>
    </location>
</feature>
<keyword evidence="9" id="KW-1133">Transmembrane helix</keyword>
<gene>
    <name evidence="11" type="ORF">FHX40_2728</name>
</gene>
<feature type="region of interest" description="Disordered" evidence="8">
    <location>
        <begin position="269"/>
        <end position="754"/>
    </location>
</feature>
<dbReference type="GO" id="GO:0004674">
    <property type="term" value="F:protein serine/threonine kinase activity"/>
    <property type="evidence" value="ECO:0007669"/>
    <property type="project" value="UniProtKB-KW"/>
</dbReference>
<evidence type="ECO:0000256" key="3">
    <source>
        <dbReference type="ARBA" id="ARBA00022679"/>
    </source>
</evidence>
<keyword evidence="9" id="KW-0472">Membrane</keyword>
<evidence type="ECO:0000256" key="1">
    <source>
        <dbReference type="ARBA" id="ARBA00012513"/>
    </source>
</evidence>
<feature type="compositionally biased region" description="Basic and acidic residues" evidence="8">
    <location>
        <begin position="343"/>
        <end position="356"/>
    </location>
</feature>
<accession>A0A543IZK1</accession>
<dbReference type="InterPro" id="IPR017441">
    <property type="entry name" value="Protein_kinase_ATP_BS"/>
</dbReference>
<dbReference type="PROSITE" id="PS00108">
    <property type="entry name" value="PROTEIN_KINASE_ST"/>
    <property type="match status" value="1"/>
</dbReference>
<feature type="compositionally biased region" description="Low complexity" evidence="8">
    <location>
        <begin position="357"/>
        <end position="399"/>
    </location>
</feature>
<evidence type="ECO:0000313" key="12">
    <source>
        <dbReference type="Proteomes" id="UP000319213"/>
    </source>
</evidence>
<dbReference type="Pfam" id="PF00069">
    <property type="entry name" value="Pkinase"/>
    <property type="match status" value="1"/>
</dbReference>
<dbReference type="PROSITE" id="PS50011">
    <property type="entry name" value="PROTEIN_KINASE_DOM"/>
    <property type="match status" value="1"/>
</dbReference>
<keyword evidence="9" id="KW-0812">Transmembrane</keyword>
<feature type="compositionally biased region" description="Basic and acidic residues" evidence="8">
    <location>
        <begin position="567"/>
        <end position="580"/>
    </location>
</feature>
<dbReference type="InterPro" id="IPR000719">
    <property type="entry name" value="Prot_kinase_dom"/>
</dbReference>
<feature type="compositionally biased region" description="Low complexity" evidence="8">
    <location>
        <begin position="413"/>
        <end position="429"/>
    </location>
</feature>
<dbReference type="CDD" id="cd14014">
    <property type="entry name" value="STKc_PknB_like"/>
    <property type="match status" value="1"/>
</dbReference>
<evidence type="ECO:0000256" key="5">
    <source>
        <dbReference type="ARBA" id="ARBA00022777"/>
    </source>
</evidence>
<feature type="compositionally biased region" description="Basic and acidic residues" evidence="8">
    <location>
        <begin position="629"/>
        <end position="653"/>
    </location>
</feature>
<keyword evidence="3" id="KW-0808">Transferase</keyword>
<reference evidence="11 12" key="1">
    <citation type="submission" date="2019-06" db="EMBL/GenBank/DDBJ databases">
        <title>Sequencing the genomes of 1000 actinobacteria strains.</title>
        <authorList>
            <person name="Klenk H.-P."/>
        </authorList>
    </citation>
    <scope>NUCLEOTIDE SEQUENCE [LARGE SCALE GENOMIC DNA]</scope>
    <source>
        <strain evidence="11 12">DSM 43186</strain>
    </source>
</reference>
<feature type="compositionally biased region" description="Low complexity" evidence="8">
    <location>
        <begin position="309"/>
        <end position="320"/>
    </location>
</feature>
<feature type="transmembrane region" description="Helical" evidence="9">
    <location>
        <begin position="786"/>
        <end position="806"/>
    </location>
</feature>